<evidence type="ECO:0000256" key="5">
    <source>
        <dbReference type="ARBA" id="ARBA00022490"/>
    </source>
</evidence>
<evidence type="ECO:0000313" key="12">
    <source>
        <dbReference type="EnsemblMetazoa" id="tetur11g04290.1"/>
    </source>
</evidence>
<dbReference type="GO" id="GO:0000177">
    <property type="term" value="C:cytoplasmic exosome (RNase complex)"/>
    <property type="evidence" value="ECO:0007669"/>
    <property type="project" value="TreeGrafter"/>
</dbReference>
<dbReference type="GO" id="GO:0000176">
    <property type="term" value="C:nuclear exosome (RNase complex)"/>
    <property type="evidence" value="ECO:0007669"/>
    <property type="project" value="TreeGrafter"/>
</dbReference>
<dbReference type="GO" id="GO:0071038">
    <property type="term" value="P:TRAMP-dependent tRNA surveillance pathway"/>
    <property type="evidence" value="ECO:0007669"/>
    <property type="project" value="TreeGrafter"/>
</dbReference>
<dbReference type="InterPro" id="IPR050590">
    <property type="entry name" value="Exosome_comp_Rrp42_subfam"/>
</dbReference>
<dbReference type="InterPro" id="IPR001247">
    <property type="entry name" value="ExoRNase_PH_dom1"/>
</dbReference>
<dbReference type="SUPFAM" id="SSF55666">
    <property type="entry name" value="Ribonuclease PH domain 2-like"/>
    <property type="match status" value="1"/>
</dbReference>
<dbReference type="Gene3D" id="3.30.230.70">
    <property type="entry name" value="GHMP Kinase, N-terminal domain"/>
    <property type="match status" value="1"/>
</dbReference>
<evidence type="ECO:0000256" key="7">
    <source>
        <dbReference type="ARBA" id="ARBA00023242"/>
    </source>
</evidence>
<dbReference type="InterPro" id="IPR036345">
    <property type="entry name" value="ExoRNase_PH_dom2_sf"/>
</dbReference>
<feature type="compositionally biased region" description="Acidic residues" evidence="9">
    <location>
        <begin position="397"/>
        <end position="407"/>
    </location>
</feature>
<evidence type="ECO:0000256" key="1">
    <source>
        <dbReference type="ARBA" id="ARBA00004123"/>
    </source>
</evidence>
<dbReference type="GO" id="GO:0034476">
    <property type="term" value="P:U5 snRNA 3'-end processing"/>
    <property type="evidence" value="ECO:0007669"/>
    <property type="project" value="TreeGrafter"/>
</dbReference>
<dbReference type="STRING" id="32264.T1KHG2"/>
<dbReference type="InterPro" id="IPR020568">
    <property type="entry name" value="Ribosomal_Su5_D2-typ_SF"/>
</dbReference>
<evidence type="ECO:0000256" key="2">
    <source>
        <dbReference type="ARBA" id="ARBA00004496"/>
    </source>
</evidence>
<reference evidence="13" key="1">
    <citation type="submission" date="2011-08" db="EMBL/GenBank/DDBJ databases">
        <authorList>
            <person name="Rombauts S."/>
        </authorList>
    </citation>
    <scope>NUCLEOTIDE SEQUENCE</scope>
    <source>
        <strain evidence="13">London</strain>
    </source>
</reference>
<dbReference type="Proteomes" id="UP000015104">
    <property type="component" value="Unassembled WGS sequence"/>
</dbReference>
<reference evidence="12" key="2">
    <citation type="submission" date="2015-06" db="UniProtKB">
        <authorList>
            <consortium name="EnsemblMetazoa"/>
        </authorList>
    </citation>
    <scope>IDENTIFICATION</scope>
</reference>
<sequence length="416" mass="47426">MQRLKPKSIPSCNKNFIFTAVKDDKRIDGRSSKDFRKLSIGFGLDYGSSVVSLGDTRVMCNITYQIAEPKAVKSCEGLLNIRVDLTASMIHTYEKVVEIMRMIEKNVKDSRCLDLESLCIISGEKVYALETDIIVMNDDGNLPECCSIALLASLSHFKRPDVSVVEDKIKIHSFDERHPIPLNILHYPFCTSFTFFDNSKFVCDPTQAEEQVCDGYLIVGSNIYREITTIHISGKSAITKDVVLNCCQLAIERSKFLTNFVKLVVEQDLKKRSTEGAEIGYAPLIRESSSVLCSYKKEEIELQEVQENYDDDDVIIDLEVAQNTKMYRYASDTVGIGEGRGQNWDFIDEFQENVENDENEDMYIEDEETTNNEDEPDSKAKQFSKRSKNSNKYQEITVEDDLSEEEVQILNPPEFK</sequence>
<evidence type="ECO:0000313" key="13">
    <source>
        <dbReference type="Proteomes" id="UP000015104"/>
    </source>
</evidence>
<evidence type="ECO:0000259" key="11">
    <source>
        <dbReference type="Pfam" id="PF03725"/>
    </source>
</evidence>
<dbReference type="AlphaFoldDB" id="T1KHG2"/>
<evidence type="ECO:0000256" key="4">
    <source>
        <dbReference type="ARBA" id="ARBA00019572"/>
    </source>
</evidence>
<dbReference type="EnsemblMetazoa" id="tetur11g04290.1">
    <property type="protein sequence ID" value="tetur11g04290.1"/>
    <property type="gene ID" value="tetur11g04290"/>
</dbReference>
<evidence type="ECO:0000256" key="6">
    <source>
        <dbReference type="ARBA" id="ARBA00022884"/>
    </source>
</evidence>
<keyword evidence="6" id="KW-0694">RNA-binding</keyword>
<dbReference type="GO" id="GO:0035925">
    <property type="term" value="F:mRNA 3'-UTR AU-rich region binding"/>
    <property type="evidence" value="ECO:0007669"/>
    <property type="project" value="TreeGrafter"/>
</dbReference>
<evidence type="ECO:0000256" key="8">
    <source>
        <dbReference type="ARBA" id="ARBA00032660"/>
    </source>
</evidence>
<dbReference type="InterPro" id="IPR033100">
    <property type="entry name" value="Rrp45"/>
</dbReference>
<feature type="domain" description="Exoribonuclease phosphorolytic" evidence="11">
    <location>
        <begin position="186"/>
        <end position="252"/>
    </location>
</feature>
<dbReference type="GO" id="GO:0071028">
    <property type="term" value="P:nuclear mRNA surveillance"/>
    <property type="evidence" value="ECO:0007669"/>
    <property type="project" value="TreeGrafter"/>
</dbReference>
<evidence type="ECO:0000256" key="3">
    <source>
        <dbReference type="ARBA" id="ARBA00006678"/>
    </source>
</evidence>
<dbReference type="GO" id="GO:0034475">
    <property type="term" value="P:U4 snRNA 3'-end processing"/>
    <property type="evidence" value="ECO:0007669"/>
    <property type="project" value="TreeGrafter"/>
</dbReference>
<organism evidence="12 13">
    <name type="scientific">Tetranychus urticae</name>
    <name type="common">Two-spotted spider mite</name>
    <dbReference type="NCBI Taxonomy" id="32264"/>
    <lineage>
        <taxon>Eukaryota</taxon>
        <taxon>Metazoa</taxon>
        <taxon>Ecdysozoa</taxon>
        <taxon>Arthropoda</taxon>
        <taxon>Chelicerata</taxon>
        <taxon>Arachnida</taxon>
        <taxon>Acari</taxon>
        <taxon>Acariformes</taxon>
        <taxon>Trombidiformes</taxon>
        <taxon>Prostigmata</taxon>
        <taxon>Eleutherengona</taxon>
        <taxon>Raphignathae</taxon>
        <taxon>Tetranychoidea</taxon>
        <taxon>Tetranychidae</taxon>
        <taxon>Tetranychus</taxon>
    </lineage>
</organism>
<dbReference type="PANTHER" id="PTHR11097:SF14">
    <property type="entry name" value="EXOSOME COMPLEX COMPONENT RRP45"/>
    <property type="match status" value="1"/>
</dbReference>
<dbReference type="GO" id="GO:0016075">
    <property type="term" value="P:rRNA catabolic process"/>
    <property type="evidence" value="ECO:0007669"/>
    <property type="project" value="TreeGrafter"/>
</dbReference>
<dbReference type="GO" id="GO:0071035">
    <property type="term" value="P:nuclear polyadenylation-dependent rRNA catabolic process"/>
    <property type="evidence" value="ECO:0007669"/>
    <property type="project" value="TreeGrafter"/>
</dbReference>
<dbReference type="SUPFAM" id="SSF54211">
    <property type="entry name" value="Ribosomal protein S5 domain 2-like"/>
    <property type="match status" value="1"/>
</dbReference>
<comment type="similarity">
    <text evidence="3">Belongs to the RNase PH family.</text>
</comment>
<dbReference type="Pfam" id="PF01138">
    <property type="entry name" value="RNase_PH"/>
    <property type="match status" value="1"/>
</dbReference>
<name>T1KHG2_TETUR</name>
<comment type="subcellular location">
    <subcellularLocation>
        <location evidence="2">Cytoplasm</location>
    </subcellularLocation>
    <subcellularLocation>
        <location evidence="1">Nucleus</location>
    </subcellularLocation>
</comment>
<feature type="region of interest" description="Disordered" evidence="9">
    <location>
        <begin position="357"/>
        <end position="416"/>
    </location>
</feature>
<dbReference type="eggNOG" id="KOG1614">
    <property type="taxonomic scope" value="Eukaryota"/>
</dbReference>
<keyword evidence="13" id="KW-1185">Reference proteome</keyword>
<evidence type="ECO:0000256" key="9">
    <source>
        <dbReference type="SAM" id="MobiDB-lite"/>
    </source>
</evidence>
<evidence type="ECO:0000259" key="10">
    <source>
        <dbReference type="Pfam" id="PF01138"/>
    </source>
</evidence>
<feature type="domain" description="Exoribonuclease phosphorolytic" evidence="10">
    <location>
        <begin position="35"/>
        <end position="160"/>
    </location>
</feature>
<dbReference type="InterPro" id="IPR027408">
    <property type="entry name" value="PNPase/RNase_PH_dom_sf"/>
</dbReference>
<dbReference type="HOGENOM" id="CLU_038194_7_0_1"/>
<dbReference type="GO" id="GO:0000467">
    <property type="term" value="P:exonucleolytic trimming to generate mature 3'-end of 5.8S rRNA from tricistronic rRNA transcript (SSU-rRNA, 5.8S rRNA, LSU-rRNA)"/>
    <property type="evidence" value="ECO:0007669"/>
    <property type="project" value="TreeGrafter"/>
</dbReference>
<dbReference type="GO" id="GO:0034473">
    <property type="term" value="P:U1 snRNA 3'-end processing"/>
    <property type="evidence" value="ECO:0007669"/>
    <property type="project" value="TreeGrafter"/>
</dbReference>
<keyword evidence="5" id="KW-0963">Cytoplasm</keyword>
<keyword evidence="7" id="KW-0539">Nucleus</keyword>
<accession>T1KHG2</accession>
<feature type="compositionally biased region" description="Acidic residues" evidence="9">
    <location>
        <begin position="357"/>
        <end position="376"/>
    </location>
</feature>
<protein>
    <recommendedName>
        <fullName evidence="4">Exosome complex component RRP45</fullName>
    </recommendedName>
    <alternativeName>
        <fullName evidence="8">Exosome component 9</fullName>
    </alternativeName>
</protein>
<proteinExistence type="inferred from homology"/>
<dbReference type="InterPro" id="IPR015847">
    <property type="entry name" value="ExoRNase_PH_dom2"/>
</dbReference>
<dbReference type="CDD" id="cd11368">
    <property type="entry name" value="RNase_PH_RRP45"/>
    <property type="match status" value="1"/>
</dbReference>
<dbReference type="Pfam" id="PF03725">
    <property type="entry name" value="RNase_PH_C"/>
    <property type="match status" value="1"/>
</dbReference>
<dbReference type="EMBL" id="CAEY01000075">
    <property type="status" value="NOT_ANNOTATED_CDS"/>
    <property type="molecule type" value="Genomic_DNA"/>
</dbReference>
<dbReference type="PANTHER" id="PTHR11097">
    <property type="entry name" value="EXOSOME COMPLEX EXONUCLEASE RIBOSOMAL RNA PROCESSING PROTEIN"/>
    <property type="match status" value="1"/>
</dbReference>